<reference evidence="2" key="1">
    <citation type="submission" date="2006-02" db="EMBL/GenBank/DDBJ databases">
        <title>Sampling the accessory genome of the Sinorhizobium genus by suppressive subtractive hybridization.</title>
        <authorList>
            <person name="Moulin L."/>
            <person name="Ghazoui Z."/>
            <person name="Young P."/>
        </authorList>
    </citation>
    <scope>NUCLEOTIDE SEQUENCE</scope>
    <source>
        <strain evidence="2">LMG19227</strain>
    </source>
</reference>
<sequence length="98" mass="11110">LDLHAYGDQNTQDSAPENSPHHPKADFTVLAPMFHRSHRQRLFNSRKIMDDRMKQNEAREKKIKAEAHVEICETSEHNVIGTGMTSGRTMANLPQSTA</sequence>
<evidence type="ECO:0000256" key="1">
    <source>
        <dbReference type="SAM" id="MobiDB-lite"/>
    </source>
</evidence>
<accession>D1CT03</accession>
<evidence type="ECO:0000313" key="2">
    <source>
        <dbReference type="EMBL" id="ABD74957.1"/>
    </source>
</evidence>
<name>D1CT03_9HYPH</name>
<organism evidence="2">
    <name type="scientific">Sinorhizobium kostiense</name>
    <dbReference type="NCBI Taxonomy" id="76747"/>
    <lineage>
        <taxon>Bacteria</taxon>
        <taxon>Pseudomonadati</taxon>
        <taxon>Pseudomonadota</taxon>
        <taxon>Alphaproteobacteria</taxon>
        <taxon>Hyphomicrobiales</taxon>
        <taxon>Rhizobiaceae</taxon>
        <taxon>Sinorhizobium/Ensifer group</taxon>
        <taxon>Sinorhizobium</taxon>
    </lineage>
</organism>
<proteinExistence type="predicted"/>
<feature type="compositionally biased region" description="Polar residues" evidence="1">
    <location>
        <begin position="8"/>
        <end position="17"/>
    </location>
</feature>
<dbReference type="EMBL" id="DQ403450">
    <property type="protein sequence ID" value="ABD74957.1"/>
    <property type="molecule type" value="Genomic_DNA"/>
</dbReference>
<dbReference type="AlphaFoldDB" id="D1CT03"/>
<feature type="region of interest" description="Disordered" evidence="1">
    <location>
        <begin position="1"/>
        <end position="25"/>
    </location>
</feature>
<feature type="non-terminal residue" evidence="2">
    <location>
        <position position="1"/>
    </location>
</feature>
<protein>
    <submittedName>
        <fullName evidence="2">Uncharacterized protein</fullName>
    </submittedName>
</protein>